<keyword evidence="2" id="KW-0732">Signal</keyword>
<dbReference type="Proteomes" id="UP001153954">
    <property type="component" value="Unassembled WGS sequence"/>
</dbReference>
<reference evidence="4" key="1">
    <citation type="submission" date="2022-03" db="EMBL/GenBank/DDBJ databases">
        <authorList>
            <person name="Tunstrom K."/>
        </authorList>
    </citation>
    <scope>NUCLEOTIDE SEQUENCE</scope>
</reference>
<feature type="chain" id="PRO_5043549739" description="C-type lectin domain-containing protein" evidence="2">
    <location>
        <begin position="19"/>
        <end position="268"/>
    </location>
</feature>
<feature type="domain" description="C-type lectin" evidence="3">
    <location>
        <begin position="129"/>
        <end position="259"/>
    </location>
</feature>
<evidence type="ECO:0000313" key="5">
    <source>
        <dbReference type="Proteomes" id="UP001153954"/>
    </source>
</evidence>
<dbReference type="EMBL" id="CAKOGL010000029">
    <property type="protein sequence ID" value="CAH2106820.1"/>
    <property type="molecule type" value="Genomic_DNA"/>
</dbReference>
<dbReference type="InterPro" id="IPR050111">
    <property type="entry name" value="C-type_lectin/snaclec_domain"/>
</dbReference>
<evidence type="ECO:0000259" key="3">
    <source>
        <dbReference type="PROSITE" id="PS50041"/>
    </source>
</evidence>
<dbReference type="InterPro" id="IPR018378">
    <property type="entry name" value="C-type_lectin_CS"/>
</dbReference>
<dbReference type="AlphaFoldDB" id="A0AAU9V460"/>
<evidence type="ECO:0000256" key="2">
    <source>
        <dbReference type="SAM" id="SignalP"/>
    </source>
</evidence>
<dbReference type="PROSITE" id="PS50041">
    <property type="entry name" value="C_TYPE_LECTIN_2"/>
    <property type="match status" value="2"/>
</dbReference>
<comment type="caution">
    <text evidence="4">The sequence shown here is derived from an EMBL/GenBank/DDBJ whole genome shotgun (WGS) entry which is preliminary data.</text>
</comment>
<dbReference type="SUPFAM" id="SSF56436">
    <property type="entry name" value="C-type lectin-like"/>
    <property type="match status" value="2"/>
</dbReference>
<feature type="domain" description="C-type lectin" evidence="3">
    <location>
        <begin position="37"/>
        <end position="105"/>
    </location>
</feature>
<proteinExistence type="predicted"/>
<gene>
    <name evidence="4" type="ORF">EEDITHA_LOCUS20904</name>
</gene>
<organism evidence="4 5">
    <name type="scientific">Euphydryas editha</name>
    <name type="common">Edith's checkerspot</name>
    <dbReference type="NCBI Taxonomy" id="104508"/>
    <lineage>
        <taxon>Eukaryota</taxon>
        <taxon>Metazoa</taxon>
        <taxon>Ecdysozoa</taxon>
        <taxon>Arthropoda</taxon>
        <taxon>Hexapoda</taxon>
        <taxon>Insecta</taxon>
        <taxon>Pterygota</taxon>
        <taxon>Neoptera</taxon>
        <taxon>Endopterygota</taxon>
        <taxon>Lepidoptera</taxon>
        <taxon>Glossata</taxon>
        <taxon>Ditrysia</taxon>
        <taxon>Papilionoidea</taxon>
        <taxon>Nymphalidae</taxon>
        <taxon>Nymphalinae</taxon>
        <taxon>Euphydryas</taxon>
    </lineage>
</organism>
<dbReference type="InterPro" id="IPR001304">
    <property type="entry name" value="C-type_lectin-like"/>
</dbReference>
<keyword evidence="1" id="KW-1015">Disulfide bond</keyword>
<dbReference type="Pfam" id="PF00059">
    <property type="entry name" value="Lectin_C"/>
    <property type="match status" value="2"/>
</dbReference>
<dbReference type="InterPro" id="IPR016187">
    <property type="entry name" value="CTDL_fold"/>
</dbReference>
<evidence type="ECO:0000313" key="4">
    <source>
        <dbReference type="EMBL" id="CAH2106820.1"/>
    </source>
</evidence>
<dbReference type="PROSITE" id="PS00615">
    <property type="entry name" value="C_TYPE_LECTIN_1"/>
    <property type="match status" value="1"/>
</dbReference>
<dbReference type="SMART" id="SM00034">
    <property type="entry name" value="CLECT"/>
    <property type="match status" value="1"/>
</dbReference>
<name>A0AAU9V460_EUPED</name>
<evidence type="ECO:0000256" key="1">
    <source>
        <dbReference type="ARBA" id="ARBA00023157"/>
    </source>
</evidence>
<dbReference type="PANTHER" id="PTHR22803">
    <property type="entry name" value="MANNOSE, PHOSPHOLIPASE, LECTIN RECEPTOR RELATED"/>
    <property type="match status" value="1"/>
</dbReference>
<protein>
    <recommendedName>
        <fullName evidence="3">C-type lectin domain-containing protein</fullName>
    </recommendedName>
</protein>
<dbReference type="Gene3D" id="3.10.100.10">
    <property type="entry name" value="Mannose-Binding Protein A, subunit A"/>
    <property type="match status" value="2"/>
</dbReference>
<feature type="signal peptide" evidence="2">
    <location>
        <begin position="1"/>
        <end position="18"/>
    </location>
</feature>
<sequence length="268" mass="30417">MALISCTIFTIFIMCCAASESKTFRNDYNYHSETDGWLKLHRVPATWHDAWLRCHLEGVPLNTMPIDWMPTEPDNKNNDEECVLFVANGTIADVNCNELHPYMCYKKKTKGMIINGCGTVDKEYIFNVETSSCYKFHRVARNWTRAFMTCAAEGAHLAVVNSATEANVLRELFAKNPQNTIKSNVRGIMRDIMHIGFHDWGERGIWTTIHGTSLEAAGFDVFAENQPDNASPGEYCGGMFRNGRLDDVWCHERGPFVCEKTPEISDNK</sequence>
<keyword evidence="5" id="KW-1185">Reference proteome</keyword>
<accession>A0AAU9V460</accession>
<dbReference type="InterPro" id="IPR016186">
    <property type="entry name" value="C-type_lectin-like/link_sf"/>
</dbReference>
<dbReference type="CDD" id="cd00037">
    <property type="entry name" value="CLECT"/>
    <property type="match status" value="1"/>
</dbReference>